<dbReference type="GO" id="GO:0071555">
    <property type="term" value="P:cell wall organization"/>
    <property type="evidence" value="ECO:0007669"/>
    <property type="project" value="TreeGrafter"/>
</dbReference>
<evidence type="ECO:0000256" key="4">
    <source>
        <dbReference type="SAM" id="Phobius"/>
    </source>
</evidence>
<dbReference type="GO" id="GO:0005886">
    <property type="term" value="C:plasma membrane"/>
    <property type="evidence" value="ECO:0007669"/>
    <property type="project" value="TreeGrafter"/>
</dbReference>
<dbReference type="Proteomes" id="UP001243623">
    <property type="component" value="Chromosome"/>
</dbReference>
<keyword evidence="4" id="KW-0812">Transmembrane</keyword>
<gene>
    <name evidence="6" type="ORF">P3F81_11735</name>
</gene>
<dbReference type="PANTHER" id="PTHR30627">
    <property type="entry name" value="PEPTIDOGLYCAN D,D-TRANSPEPTIDASE"/>
    <property type="match status" value="1"/>
</dbReference>
<dbReference type="EMBL" id="CP120678">
    <property type="protein sequence ID" value="WIW70540.1"/>
    <property type="molecule type" value="Genomic_DNA"/>
</dbReference>
<dbReference type="PROSITE" id="PS51178">
    <property type="entry name" value="PASTA"/>
    <property type="match status" value="1"/>
</dbReference>
<dbReference type="CDD" id="cd06575">
    <property type="entry name" value="PASTA_Pbp2x-like_2"/>
    <property type="match status" value="1"/>
</dbReference>
<proteinExistence type="inferred from homology"/>
<feature type="transmembrane region" description="Helical" evidence="4">
    <location>
        <begin position="12"/>
        <end position="32"/>
    </location>
</feature>
<organism evidence="6 7">
    <name type="scientific">Selenobaculum gibii</name>
    <dbReference type="NCBI Taxonomy" id="3054208"/>
    <lineage>
        <taxon>Bacteria</taxon>
        <taxon>Bacillati</taxon>
        <taxon>Bacillota</taxon>
        <taxon>Negativicutes</taxon>
        <taxon>Selenomonadales</taxon>
        <taxon>Selenomonadaceae</taxon>
        <taxon>Selenobaculum</taxon>
    </lineage>
</organism>
<name>A0A9Y2AF97_9FIRM</name>
<evidence type="ECO:0000256" key="3">
    <source>
        <dbReference type="ARBA" id="ARBA00023136"/>
    </source>
</evidence>
<dbReference type="Pfam" id="PF03717">
    <property type="entry name" value="PBP_dimer"/>
    <property type="match status" value="1"/>
</dbReference>
<keyword evidence="4" id="KW-1133">Transmembrane helix</keyword>
<dbReference type="SUPFAM" id="SSF56601">
    <property type="entry name" value="beta-lactamase/transpeptidase-like"/>
    <property type="match status" value="1"/>
</dbReference>
<evidence type="ECO:0000313" key="7">
    <source>
        <dbReference type="Proteomes" id="UP001243623"/>
    </source>
</evidence>
<dbReference type="RefSeq" id="WP_147669595.1">
    <property type="nucleotide sequence ID" value="NZ_CP120678.1"/>
</dbReference>
<dbReference type="InterPro" id="IPR050515">
    <property type="entry name" value="Beta-lactam/transpept"/>
</dbReference>
<dbReference type="InterPro" id="IPR012338">
    <property type="entry name" value="Beta-lactam/transpept-like"/>
</dbReference>
<dbReference type="PANTHER" id="PTHR30627:SF1">
    <property type="entry name" value="PEPTIDOGLYCAN D,D-TRANSPEPTIDASE FTSI"/>
    <property type="match status" value="1"/>
</dbReference>
<comment type="subcellular location">
    <subcellularLocation>
        <location evidence="1">Membrane</location>
    </subcellularLocation>
</comment>
<dbReference type="Gene3D" id="3.90.1310.10">
    <property type="entry name" value="Penicillin-binding protein 2a (Domain 2)"/>
    <property type="match status" value="1"/>
</dbReference>
<dbReference type="GO" id="GO:0008658">
    <property type="term" value="F:penicillin binding"/>
    <property type="evidence" value="ECO:0007669"/>
    <property type="project" value="InterPro"/>
</dbReference>
<evidence type="ECO:0000256" key="2">
    <source>
        <dbReference type="ARBA" id="ARBA00007171"/>
    </source>
</evidence>
<evidence type="ECO:0000313" key="6">
    <source>
        <dbReference type="EMBL" id="WIW70540.1"/>
    </source>
</evidence>
<dbReference type="InterPro" id="IPR005543">
    <property type="entry name" value="PASTA_dom"/>
</dbReference>
<dbReference type="Pfam" id="PF03793">
    <property type="entry name" value="PASTA"/>
    <property type="match status" value="1"/>
</dbReference>
<dbReference type="SUPFAM" id="SSF54184">
    <property type="entry name" value="Penicillin-binding protein 2x (pbp-2x), c-terminal domain"/>
    <property type="match status" value="1"/>
</dbReference>
<feature type="domain" description="PASTA" evidence="5">
    <location>
        <begin position="593"/>
        <end position="652"/>
    </location>
</feature>
<dbReference type="KEGG" id="sgbi:P3F81_11735"/>
<keyword evidence="3 4" id="KW-0472">Membrane</keyword>
<dbReference type="SUPFAM" id="SSF56519">
    <property type="entry name" value="Penicillin binding protein dimerisation domain"/>
    <property type="match status" value="1"/>
</dbReference>
<dbReference type="InterPro" id="IPR005311">
    <property type="entry name" value="PBP_dimer"/>
</dbReference>
<keyword evidence="7" id="KW-1185">Reference proteome</keyword>
<sequence length="653" mass="71409">MAVKRNPVQKRIAVFIFALVGLIFILAGRVAWIQVVQGDLLAMKAKRQVEESRTLQSPRGTIYDRNGRELAVSILVKSLYVDPEVVKDPETLAAELAPILKMSEQDIRGRIADGGRFVWLKRMLEPDVVARVKAVIEKYNLNCLNFVEESKRYYPNDALASQVLGFVGMDDVGLDGMELAEDEVLKAKSSEQFLSTDTYGRPIFNSVFSKNTYEGGKDLYLTIDSNIQFIVEQTLEKAMVDTKPRAVTAVVMNPKNGEILAMANRPTYNPNEFYKYSPEEWRNRAVSFVYEPGSTFKAIVAASALQEGIVTPEKRFVDPGYVMVSGRRIQNWNGESYGNVSFTDIIKNSINTGFVQVGMQVGAQKLNDYAHAFGFGALTGIELPGEEYGILFDPKHMRDSDIATMSIGQSIAVTPVQLATAISAIANKGMLLKPTIIKEFRNSDGSISKSSEVTQVRQVIEEDTATKLISMLEQVVASGGGTKAAVKGYRIAGKTGTAEKLKDDGSGYLSGHYIASFAGFAPVEDPQITVLVIIDDPNGIYYGGQIAAPIAGEIFEQVLRYLNIKPLNNDLEGAPVKRPLAQLQQPAKPIQVPPGKVLVPDFTGKTMRQVAELADSLSLIVLPEGSGIAQRQSIPVNTLVDNGAEITVYFTGI</sequence>
<evidence type="ECO:0000259" key="5">
    <source>
        <dbReference type="PROSITE" id="PS51178"/>
    </source>
</evidence>
<comment type="similarity">
    <text evidence="2">Belongs to the transpeptidase family.</text>
</comment>
<dbReference type="InterPro" id="IPR001460">
    <property type="entry name" value="PCN-bd_Tpept"/>
</dbReference>
<reference evidence="6" key="1">
    <citation type="submission" date="2023-03" db="EMBL/GenBank/DDBJ databases">
        <title>Selenobaculum gbiensis gen. nov. sp. nov., a new bacterium isolated from the gut microbiota of IBD patient.</title>
        <authorList>
            <person name="Yeo S."/>
            <person name="Park H."/>
            <person name="Huh C.S."/>
        </authorList>
    </citation>
    <scope>NUCLEOTIDE SEQUENCE</scope>
    <source>
        <strain evidence="6">ICN-92133</strain>
    </source>
</reference>
<dbReference type="Gene3D" id="3.40.710.10">
    <property type="entry name" value="DD-peptidase/beta-lactamase superfamily"/>
    <property type="match status" value="1"/>
</dbReference>
<evidence type="ECO:0000256" key="1">
    <source>
        <dbReference type="ARBA" id="ARBA00004370"/>
    </source>
</evidence>
<dbReference type="AlphaFoldDB" id="A0A9Y2AF97"/>
<accession>A0A9Y2AF97</accession>
<protein>
    <submittedName>
        <fullName evidence="6">Penicillin-binding transpeptidase domain-containing protein</fullName>
    </submittedName>
</protein>
<dbReference type="Gene3D" id="3.30.450.330">
    <property type="match status" value="1"/>
</dbReference>
<dbReference type="InterPro" id="IPR036138">
    <property type="entry name" value="PBP_dimer_sf"/>
</dbReference>
<dbReference type="Pfam" id="PF00905">
    <property type="entry name" value="Transpeptidase"/>
    <property type="match status" value="1"/>
</dbReference>